<dbReference type="Pfam" id="PF08327">
    <property type="entry name" value="AHSA1"/>
    <property type="match status" value="1"/>
</dbReference>
<dbReference type="RefSeq" id="WP_345885864.1">
    <property type="nucleotide sequence ID" value="NZ_JBDFRB010000013.1"/>
</dbReference>
<keyword evidence="4" id="KW-1185">Reference proteome</keyword>
<sequence>MTFVSSSKDTENLTLTVVAEFAAGRERVWQVWEDARQLERWWGPPGYPATFVRHEFVPGGRSHYYMTGPDGERGYGWWEVTSVEAPDRLEFLDGFANEDGSPVDPEDTSTTVVTLDEAGSTTRMTLVATFRSLEQLQRMAEMGMEEGLREATGQIDAILAEPALK</sequence>
<evidence type="ECO:0000259" key="2">
    <source>
        <dbReference type="Pfam" id="PF08327"/>
    </source>
</evidence>
<evidence type="ECO:0000313" key="4">
    <source>
        <dbReference type="Proteomes" id="UP001422074"/>
    </source>
</evidence>
<name>A0ABU9X207_9MICC</name>
<dbReference type="EMBL" id="JBDFRB010000013">
    <property type="protein sequence ID" value="MEN2745470.1"/>
    <property type="molecule type" value="Genomic_DNA"/>
</dbReference>
<dbReference type="Proteomes" id="UP001422074">
    <property type="component" value="Unassembled WGS sequence"/>
</dbReference>
<gene>
    <name evidence="3" type="ORF">ABCQ75_13120</name>
</gene>
<comment type="similarity">
    <text evidence="1">Belongs to the AHA1 family.</text>
</comment>
<protein>
    <submittedName>
        <fullName evidence="3">SRPBCC domain-containing protein</fullName>
    </submittedName>
</protein>
<comment type="caution">
    <text evidence="3">The sequence shown here is derived from an EMBL/GenBank/DDBJ whole genome shotgun (WGS) entry which is preliminary data.</text>
</comment>
<dbReference type="SUPFAM" id="SSF55961">
    <property type="entry name" value="Bet v1-like"/>
    <property type="match status" value="1"/>
</dbReference>
<dbReference type="CDD" id="cd07814">
    <property type="entry name" value="SRPBCC_CalC_Aha1-like"/>
    <property type="match status" value="1"/>
</dbReference>
<dbReference type="InterPro" id="IPR023393">
    <property type="entry name" value="START-like_dom_sf"/>
</dbReference>
<accession>A0ABU9X207</accession>
<feature type="domain" description="Activator of Hsp90 ATPase homologue 1/2-like C-terminal" evidence="2">
    <location>
        <begin position="23"/>
        <end position="159"/>
    </location>
</feature>
<dbReference type="Gene3D" id="3.30.530.20">
    <property type="match status" value="1"/>
</dbReference>
<evidence type="ECO:0000313" key="3">
    <source>
        <dbReference type="EMBL" id="MEN2745470.1"/>
    </source>
</evidence>
<dbReference type="InterPro" id="IPR013538">
    <property type="entry name" value="ASHA1/2-like_C"/>
</dbReference>
<evidence type="ECO:0000256" key="1">
    <source>
        <dbReference type="ARBA" id="ARBA00006817"/>
    </source>
</evidence>
<reference evidence="3 4" key="1">
    <citation type="submission" date="2024-05" db="EMBL/GenBank/DDBJ databases">
        <title>Sinomonas sp. nov., isolated from a waste landfill.</title>
        <authorList>
            <person name="Zhao Y."/>
        </authorList>
    </citation>
    <scope>NUCLEOTIDE SEQUENCE [LARGE SCALE GENOMIC DNA]</scope>
    <source>
        <strain evidence="3 4">CCTCC AB2014300</strain>
    </source>
</reference>
<organism evidence="3 4">
    <name type="scientific">Sinomonas halotolerans</name>
    <dbReference type="NCBI Taxonomy" id="1644133"/>
    <lineage>
        <taxon>Bacteria</taxon>
        <taxon>Bacillati</taxon>
        <taxon>Actinomycetota</taxon>
        <taxon>Actinomycetes</taxon>
        <taxon>Micrococcales</taxon>
        <taxon>Micrococcaceae</taxon>
        <taxon>Sinomonas</taxon>
    </lineage>
</organism>
<proteinExistence type="inferred from homology"/>